<protein>
    <submittedName>
        <fullName evidence="6">Glycogen debranching enzyme GlgX</fullName>
    </submittedName>
</protein>
<dbReference type="Pfam" id="PF00128">
    <property type="entry name" value="Alpha-amylase"/>
    <property type="match status" value="1"/>
</dbReference>
<dbReference type="SMART" id="SM00642">
    <property type="entry name" value="Aamy"/>
    <property type="match status" value="1"/>
</dbReference>
<dbReference type="RefSeq" id="WP_084912577.1">
    <property type="nucleotide sequence ID" value="NZ_MRWE01000016.1"/>
</dbReference>
<name>A0A1X0WF18_9GAMM</name>
<dbReference type="SUPFAM" id="SSF51445">
    <property type="entry name" value="(Trans)glycosidases"/>
    <property type="match status" value="1"/>
</dbReference>
<sequence>MASLQPGKPAPFGASFDGDGVNFCVFSSGAEKIELCLFDEKGAEARLPLPSRTGNLWHGYLPGAQVGLRYGFRAHGPFDPAKGLRFNAQKLLLDPSAHALEGGLGDDPRLCGGVKAADPRDSADLVPKSVVTHDHFDWQDDAAPAVPWGETVIYEAHVRGLTQLHPDIPEALRGTYAALGHPVMLDYFKRLGITALELLPVQHHADEPRLQHMGLSNYWGYNVLAPCALEPSYASGVNGVSAAHEFKTAIRALHQAGIEVLIDVVFNHTAELDVEGPTVSLRGLDNRSWYWLNDDGSDNNLTGCGNAMRLVDDEVVAWTLESLRYWVESFHVDGFRFDLGTMLGRTPEFHADSALFKAIKADPVLGHCKLIAEPWDIGPDGYQVGNFPAPFAEWSDHWRDDIRRFWLYGTLPIGDFATRFAASADIFDHDGRLPSAAVNMLTAHDGFNLRDLVSFNDKHNQANGEDNRDGHDNNYSQNHGQEGLEVSEEVAKQRRLSQRALLATLFLSQGTPMLLAGDEFGHSQQGNNNAYCQNNALTWLNWRDGDKGLTEYVSALISLRKKIPALTQNSWWQGMPEDVQWLDGAGQPMTTTSWEQSGQQCLQIRLSDRWLLVVNSSLNDVEMALPEGRWLCVAPFDNEQQNVREGSPWRATAKTLCVMTQG</sequence>
<dbReference type="InterPro" id="IPR013783">
    <property type="entry name" value="Ig-like_fold"/>
</dbReference>
<dbReference type="Pfam" id="PF18390">
    <property type="entry name" value="GlgX_C"/>
    <property type="match status" value="1"/>
</dbReference>
<keyword evidence="2" id="KW-0378">Hydrolase</keyword>
<dbReference type="InterPro" id="IPR004193">
    <property type="entry name" value="Glyco_hydro_13_N"/>
</dbReference>
<dbReference type="CDD" id="cd11326">
    <property type="entry name" value="AmyAc_Glg_debranch"/>
    <property type="match status" value="1"/>
</dbReference>
<keyword evidence="3" id="KW-0326">Glycosidase</keyword>
<evidence type="ECO:0000313" key="7">
    <source>
        <dbReference type="Proteomes" id="UP000192536"/>
    </source>
</evidence>
<dbReference type="AlphaFoldDB" id="A0A1X0WF18"/>
<feature type="region of interest" description="Disordered" evidence="4">
    <location>
        <begin position="458"/>
        <end position="487"/>
    </location>
</feature>
<feature type="compositionally biased region" description="Basic and acidic residues" evidence="4">
    <location>
        <begin position="458"/>
        <end position="472"/>
    </location>
</feature>
<comment type="caution">
    <text evidence="6">The sequence shown here is derived from an EMBL/GenBank/DDBJ whole genome shotgun (WGS) entry which is preliminary data.</text>
</comment>
<dbReference type="InterPro" id="IPR014756">
    <property type="entry name" value="Ig_E-set"/>
</dbReference>
<dbReference type="Proteomes" id="UP000192536">
    <property type="component" value="Unassembled WGS sequence"/>
</dbReference>
<proteinExistence type="inferred from homology"/>
<dbReference type="EMBL" id="MRWE01000016">
    <property type="protein sequence ID" value="ORJ25359.1"/>
    <property type="molecule type" value="Genomic_DNA"/>
</dbReference>
<dbReference type="InterPro" id="IPR006047">
    <property type="entry name" value="GH13_cat_dom"/>
</dbReference>
<dbReference type="Gene3D" id="2.60.40.10">
    <property type="entry name" value="Immunoglobulins"/>
    <property type="match status" value="1"/>
</dbReference>
<dbReference type="CDD" id="cd02856">
    <property type="entry name" value="E_set_GDE_Isoamylase_N"/>
    <property type="match status" value="1"/>
</dbReference>
<accession>A0A1X0WF18</accession>
<evidence type="ECO:0000256" key="3">
    <source>
        <dbReference type="ARBA" id="ARBA00023295"/>
    </source>
</evidence>
<dbReference type="PANTHER" id="PTHR43002">
    <property type="entry name" value="GLYCOGEN DEBRANCHING ENZYME"/>
    <property type="match status" value="1"/>
</dbReference>
<comment type="similarity">
    <text evidence="1">Belongs to the glycosyl hydrolase 13 family.</text>
</comment>
<dbReference type="InterPro" id="IPR044505">
    <property type="entry name" value="GlgX_Isoamylase_N_E_set"/>
</dbReference>
<organism evidence="6 7">
    <name type="scientific">Rouxiella badensis</name>
    <dbReference type="NCBI Taxonomy" id="1646377"/>
    <lineage>
        <taxon>Bacteria</taxon>
        <taxon>Pseudomonadati</taxon>
        <taxon>Pseudomonadota</taxon>
        <taxon>Gammaproteobacteria</taxon>
        <taxon>Enterobacterales</taxon>
        <taxon>Yersiniaceae</taxon>
        <taxon>Rouxiella</taxon>
    </lineage>
</organism>
<evidence type="ECO:0000256" key="2">
    <source>
        <dbReference type="ARBA" id="ARBA00022801"/>
    </source>
</evidence>
<dbReference type="Gene3D" id="3.20.20.80">
    <property type="entry name" value="Glycosidases"/>
    <property type="match status" value="1"/>
</dbReference>
<dbReference type="GO" id="GO:0005980">
    <property type="term" value="P:glycogen catabolic process"/>
    <property type="evidence" value="ECO:0007669"/>
    <property type="project" value="InterPro"/>
</dbReference>
<feature type="domain" description="Glycosyl hydrolase family 13 catalytic" evidence="5">
    <location>
        <begin position="163"/>
        <end position="560"/>
    </location>
</feature>
<dbReference type="InterPro" id="IPR017853">
    <property type="entry name" value="GH"/>
</dbReference>
<dbReference type="Gene3D" id="2.60.40.1180">
    <property type="entry name" value="Golgi alpha-mannosidase II"/>
    <property type="match status" value="1"/>
</dbReference>
<dbReference type="NCBIfam" id="NF002983">
    <property type="entry name" value="PRK03705.1"/>
    <property type="match status" value="1"/>
</dbReference>
<dbReference type="SUPFAM" id="SSF81296">
    <property type="entry name" value="E set domains"/>
    <property type="match status" value="1"/>
</dbReference>
<dbReference type="GO" id="GO:0004135">
    <property type="term" value="F:amylo-alpha-1,6-glucosidase activity"/>
    <property type="evidence" value="ECO:0007669"/>
    <property type="project" value="InterPro"/>
</dbReference>
<dbReference type="SUPFAM" id="SSF51011">
    <property type="entry name" value="Glycosyl hydrolase domain"/>
    <property type="match status" value="1"/>
</dbReference>
<dbReference type="NCBIfam" id="TIGR02100">
    <property type="entry name" value="glgX_debranch"/>
    <property type="match status" value="1"/>
</dbReference>
<reference evidence="6 7" key="1">
    <citation type="journal article" date="2017" name="Int. J. Syst. Evol. Microbiol.">
        <title>Rouxiella badensis sp. nov. and Rouxiella silvae sp. nov. isolated from peat bog soil in Germany and emendation of the genus description.</title>
        <authorList>
            <person name="Le Fleche-Mateos A."/>
            <person name="Kugler J.H."/>
            <person name="Hansen S.H."/>
            <person name="Syldatk C."/>
            <person name="Hausmann R."/>
            <person name="Lomprez F."/>
            <person name="Vandenbogaert M."/>
            <person name="Manuguerra J.C."/>
            <person name="Grimont P.A."/>
        </authorList>
    </citation>
    <scope>NUCLEOTIDE SEQUENCE [LARGE SCALE GENOMIC DNA]</scope>
    <source>
        <strain evidence="6 7">DSM 100043</strain>
    </source>
</reference>
<evidence type="ECO:0000259" key="5">
    <source>
        <dbReference type="SMART" id="SM00642"/>
    </source>
</evidence>
<gene>
    <name evidence="6" type="ORF">BS640_11135</name>
</gene>
<dbReference type="InterPro" id="IPR013780">
    <property type="entry name" value="Glyco_hydro_b"/>
</dbReference>
<dbReference type="Pfam" id="PF02922">
    <property type="entry name" value="CBM_48"/>
    <property type="match status" value="1"/>
</dbReference>
<dbReference type="STRING" id="1646377.BS640_11135"/>
<evidence type="ECO:0000256" key="4">
    <source>
        <dbReference type="SAM" id="MobiDB-lite"/>
    </source>
</evidence>
<dbReference type="InterPro" id="IPR040784">
    <property type="entry name" value="GlgX_C"/>
</dbReference>
<keyword evidence="7" id="KW-1185">Reference proteome</keyword>
<evidence type="ECO:0000256" key="1">
    <source>
        <dbReference type="ARBA" id="ARBA00008061"/>
    </source>
</evidence>
<dbReference type="InterPro" id="IPR011837">
    <property type="entry name" value="Glycogen_debranch_GlgX"/>
</dbReference>
<evidence type="ECO:0000313" key="6">
    <source>
        <dbReference type="EMBL" id="ORJ25359.1"/>
    </source>
</evidence>